<sequence>MTDAVDAHLDRAAAGVRRHLGNPARAEALGLRLSRVEELTGLSYQHYTPSLAMVLSGRKRSIVGEHDQRWGREHFLITPVDLPVSAGVVELDTRGEFLSAIWRLDPAIVSEVAGSMARTAGPTPDEPPRLGTWTPQLADAVARFLGLLDAPEDIPVLAPLLTREVVLRLLQTEQAPRMLAAVGTPRSGIVVRAIEALNDSIDKPWSLARLSTAVGASPSTLARRFKQVTGMTPLHYLKRLRLGEAQRRMVVLGESAGQAAGAVGYLSASHFSRDYRAAYDATPAADAARVRARLRSVAAAGYRGDVPAIREAAEQE</sequence>
<dbReference type="InterPro" id="IPR009594">
    <property type="entry name" value="Tscrpt_reg_HTH_AraC_N"/>
</dbReference>
<keyword evidence="5" id="KW-1185">Reference proteome</keyword>
<gene>
    <name evidence="4" type="ORF">IHE71_21110</name>
</gene>
<comment type="caution">
    <text evidence="4">The sequence shown here is derived from an EMBL/GenBank/DDBJ whole genome shotgun (WGS) entry which is preliminary data.</text>
</comment>
<keyword evidence="2" id="KW-0804">Transcription</keyword>
<dbReference type="Proteomes" id="UP000625527">
    <property type="component" value="Unassembled WGS sequence"/>
</dbReference>
<name>A0ABR9N4U1_9MICO</name>
<evidence type="ECO:0000259" key="3">
    <source>
        <dbReference type="PROSITE" id="PS01124"/>
    </source>
</evidence>
<evidence type="ECO:0000256" key="1">
    <source>
        <dbReference type="ARBA" id="ARBA00023015"/>
    </source>
</evidence>
<dbReference type="PANTHER" id="PTHR43436:SF1">
    <property type="entry name" value="TRANSCRIPTIONAL REGULATORY PROTEIN"/>
    <property type="match status" value="1"/>
</dbReference>
<dbReference type="InterPro" id="IPR009057">
    <property type="entry name" value="Homeodomain-like_sf"/>
</dbReference>
<keyword evidence="1" id="KW-0805">Transcription regulation</keyword>
<protein>
    <submittedName>
        <fullName evidence="4">AraC family transcriptional regulator</fullName>
    </submittedName>
</protein>
<dbReference type="EMBL" id="JADAQT010000108">
    <property type="protein sequence ID" value="MBE1878196.1"/>
    <property type="molecule type" value="Genomic_DNA"/>
</dbReference>
<dbReference type="SUPFAM" id="SSF46689">
    <property type="entry name" value="Homeodomain-like"/>
    <property type="match status" value="1"/>
</dbReference>
<dbReference type="Pfam" id="PF12833">
    <property type="entry name" value="HTH_18"/>
    <property type="match status" value="1"/>
</dbReference>
<dbReference type="Pfam" id="PF06719">
    <property type="entry name" value="AraC_N"/>
    <property type="match status" value="1"/>
</dbReference>
<evidence type="ECO:0000256" key="2">
    <source>
        <dbReference type="ARBA" id="ARBA00023163"/>
    </source>
</evidence>
<evidence type="ECO:0000313" key="5">
    <source>
        <dbReference type="Proteomes" id="UP000625527"/>
    </source>
</evidence>
<proteinExistence type="predicted"/>
<dbReference type="SMART" id="SM00342">
    <property type="entry name" value="HTH_ARAC"/>
    <property type="match status" value="1"/>
</dbReference>
<dbReference type="Gene3D" id="1.10.10.60">
    <property type="entry name" value="Homeodomain-like"/>
    <property type="match status" value="1"/>
</dbReference>
<accession>A0ABR9N4U1</accession>
<feature type="domain" description="HTH araC/xylS-type" evidence="3">
    <location>
        <begin position="191"/>
        <end position="289"/>
    </location>
</feature>
<dbReference type="PROSITE" id="PS01124">
    <property type="entry name" value="HTH_ARAC_FAMILY_2"/>
    <property type="match status" value="1"/>
</dbReference>
<evidence type="ECO:0000313" key="4">
    <source>
        <dbReference type="EMBL" id="MBE1878196.1"/>
    </source>
</evidence>
<dbReference type="InterPro" id="IPR018060">
    <property type="entry name" value="HTH_AraC"/>
</dbReference>
<reference evidence="4 5" key="1">
    <citation type="submission" date="2020-10" db="EMBL/GenBank/DDBJ databases">
        <title>Myceligenerans pegani sp. nov., an endophytic actinomycete isolated from Peganum harmala L. in Xinjiang, China.</title>
        <authorList>
            <person name="Xin L."/>
        </authorList>
    </citation>
    <scope>NUCLEOTIDE SEQUENCE [LARGE SCALE GENOMIC DNA]</scope>
    <source>
        <strain evidence="4 5">TRM65318</strain>
    </source>
</reference>
<dbReference type="PANTHER" id="PTHR43436">
    <property type="entry name" value="ARAC-FAMILY TRANSCRIPTIONAL REGULATOR"/>
    <property type="match status" value="1"/>
</dbReference>
<organism evidence="4 5">
    <name type="scientific">Myceligenerans pegani</name>
    <dbReference type="NCBI Taxonomy" id="2776917"/>
    <lineage>
        <taxon>Bacteria</taxon>
        <taxon>Bacillati</taxon>
        <taxon>Actinomycetota</taxon>
        <taxon>Actinomycetes</taxon>
        <taxon>Micrococcales</taxon>
        <taxon>Promicromonosporaceae</taxon>
        <taxon>Myceligenerans</taxon>
    </lineage>
</organism>